<evidence type="ECO:0000313" key="15">
    <source>
        <dbReference type="EMBL" id="QEN03768.1"/>
    </source>
</evidence>
<evidence type="ECO:0000256" key="3">
    <source>
        <dbReference type="ARBA" id="ARBA00012356"/>
    </source>
</evidence>
<dbReference type="SUPFAM" id="SSF53901">
    <property type="entry name" value="Thiolase-like"/>
    <property type="match status" value="2"/>
</dbReference>
<proteinExistence type="inferred from homology"/>
<comment type="function">
    <text evidence="11">Involved in the type II fatty acid elongation cycle. Catalyzes the elongation of a wide range of acyl-ACP by the addition of two carbons from malonyl-ACP to an acyl acceptor. Can efficiently catalyze the conversion of palmitoleoyl-ACP (cis-hexadec-9-enoyl-ACP) to cis-vaccenoyl-ACP (cis-octadec-11-enoyl-ACP), an essential step in the thermal regulation of fatty acid composition.</text>
</comment>
<evidence type="ECO:0000256" key="8">
    <source>
        <dbReference type="ARBA" id="ARBA00023098"/>
    </source>
</evidence>
<feature type="active site" description="For beta-ketoacyl synthase activity" evidence="12">
    <location>
        <position position="161"/>
    </location>
</feature>
<feature type="domain" description="Ketosynthase family 3 (KS3)" evidence="14">
    <location>
        <begin position="2"/>
        <end position="407"/>
    </location>
</feature>
<dbReference type="CDD" id="cd00834">
    <property type="entry name" value="KAS_I_II"/>
    <property type="match status" value="1"/>
</dbReference>
<dbReference type="PANTHER" id="PTHR11712">
    <property type="entry name" value="POLYKETIDE SYNTHASE-RELATED"/>
    <property type="match status" value="1"/>
</dbReference>
<dbReference type="InterPro" id="IPR018201">
    <property type="entry name" value="Ketoacyl_synth_AS"/>
</dbReference>
<protein>
    <recommendedName>
        <fullName evidence="4 11">3-oxoacyl-[acyl-carrier-protein] synthase 2</fullName>
        <ecNumber evidence="3 11">2.3.1.179</ecNumber>
    </recommendedName>
</protein>
<dbReference type="PROSITE" id="PS52004">
    <property type="entry name" value="KS3_2"/>
    <property type="match status" value="1"/>
</dbReference>
<dbReference type="InterPro" id="IPR017568">
    <property type="entry name" value="3-oxoacyl-ACP_synth-2"/>
</dbReference>
<comment type="catalytic activity">
    <reaction evidence="11">
        <text>(9Z)-hexadecenoyl-[ACP] + malonyl-[ACP] + H(+) = 3-oxo-(11Z)-octadecenoyl-[ACP] + holo-[ACP] + CO2</text>
        <dbReference type="Rhea" id="RHEA:55040"/>
        <dbReference type="Rhea" id="RHEA-COMP:9623"/>
        <dbReference type="Rhea" id="RHEA-COMP:9685"/>
        <dbReference type="Rhea" id="RHEA-COMP:10800"/>
        <dbReference type="Rhea" id="RHEA-COMP:14074"/>
        <dbReference type="ChEBI" id="CHEBI:15378"/>
        <dbReference type="ChEBI" id="CHEBI:16526"/>
        <dbReference type="ChEBI" id="CHEBI:64479"/>
        <dbReference type="ChEBI" id="CHEBI:78449"/>
        <dbReference type="ChEBI" id="CHEBI:83989"/>
        <dbReference type="ChEBI" id="CHEBI:138538"/>
        <dbReference type="EC" id="2.3.1.179"/>
    </reaction>
</comment>
<evidence type="ECO:0000256" key="12">
    <source>
        <dbReference type="PIRSR" id="PIRSR000447-1"/>
    </source>
</evidence>
<reference evidence="15 16" key="1">
    <citation type="submission" date="2019-02" db="EMBL/GenBank/DDBJ databases">
        <authorList>
            <person name="Fomenkov A."/>
            <person name="Dubinina G."/>
            <person name="Grabovich M."/>
            <person name="Vincze T."/>
            <person name="Roberts R.J."/>
        </authorList>
    </citation>
    <scope>NUCLEOTIDE SEQUENCE [LARGE SCALE GENOMIC DNA]</scope>
    <source>
        <strain evidence="15 16">P</strain>
    </source>
</reference>
<dbReference type="SMART" id="SM00825">
    <property type="entry name" value="PKS_KS"/>
    <property type="match status" value="1"/>
</dbReference>
<dbReference type="KEGG" id="sper:EW093_03330"/>
<evidence type="ECO:0000256" key="9">
    <source>
        <dbReference type="ARBA" id="ARBA00023160"/>
    </source>
</evidence>
<dbReference type="EC" id="2.3.1.179" evidence="3 11"/>
<sequence>MRRRVVVTGMGTVNPLAKNVKDTWDALKEGKCGVAPTTLVDVSNYPSKVSAEVKDWKASDFIDKRAARQMARFTQFACVAAKEAMEDAGHKEGTFDPFRTGVILGNGIGGFEIIEDGYKQIFNGKSVAPMTIPKLILNEGPANVAIMHGIKGPCHAVVTACAAGTDAIGNALMSIRSGQTDMVITGGMEAPISLLAIDGFCKIQALTTNDDPKTACRPFDKDRDGFILGEGAGILILEELEHAKARGAKIYAELVGYGQTCDAGHITAPSPDGEGGARSMTIALQDAGMEPEEIQYINAHGTSTPKNDPIETNAIKTAFGEHAYKLKVSSTKGMTGHCVGAAGGIEAIISVLAINNNFFPATIGLETEDELCDLDYVKGKGVEGEIKAALTDSLGFGGHNGSLIFKQYED</sequence>
<evidence type="ECO:0000256" key="5">
    <source>
        <dbReference type="ARBA" id="ARBA00022516"/>
    </source>
</evidence>
<dbReference type="InterPro" id="IPR014031">
    <property type="entry name" value="Ketoacyl_synth_C"/>
</dbReference>
<dbReference type="PROSITE" id="PS00606">
    <property type="entry name" value="KS3_1"/>
    <property type="match status" value="1"/>
</dbReference>
<keyword evidence="7" id="KW-0276">Fatty acid metabolism</keyword>
<dbReference type="Pfam" id="PF02801">
    <property type="entry name" value="Ketoacyl-synt_C"/>
    <property type="match status" value="1"/>
</dbReference>
<evidence type="ECO:0000256" key="10">
    <source>
        <dbReference type="ARBA" id="ARBA00023315"/>
    </source>
</evidence>
<dbReference type="RefSeq" id="WP_149567026.1">
    <property type="nucleotide sequence ID" value="NZ_CP035807.1"/>
</dbReference>
<keyword evidence="6 11" id="KW-0808">Transferase</keyword>
<gene>
    <name evidence="15" type="primary">fabF</name>
    <name evidence="15" type="ORF">EW093_03330</name>
</gene>
<dbReference type="Proteomes" id="UP000323824">
    <property type="component" value="Chromosome"/>
</dbReference>
<dbReference type="PANTHER" id="PTHR11712:SF336">
    <property type="entry name" value="3-OXOACYL-[ACYL-CARRIER-PROTEIN] SYNTHASE, MITOCHONDRIAL"/>
    <property type="match status" value="1"/>
</dbReference>
<keyword evidence="16" id="KW-1185">Reference proteome</keyword>
<dbReference type="AlphaFoldDB" id="A0A5C1Q8S3"/>
<dbReference type="UniPathway" id="UPA00094"/>
<evidence type="ECO:0000313" key="16">
    <source>
        <dbReference type="Proteomes" id="UP000323824"/>
    </source>
</evidence>
<accession>A0A5C1Q8S3</accession>
<dbReference type="NCBIfam" id="TIGR03150">
    <property type="entry name" value="fabF"/>
    <property type="match status" value="1"/>
</dbReference>
<evidence type="ECO:0000256" key="7">
    <source>
        <dbReference type="ARBA" id="ARBA00022832"/>
    </source>
</evidence>
<name>A0A5C1Q8S3_9SPIO</name>
<evidence type="ECO:0000256" key="6">
    <source>
        <dbReference type="ARBA" id="ARBA00022679"/>
    </source>
</evidence>
<evidence type="ECO:0000256" key="11">
    <source>
        <dbReference type="PIRNR" id="PIRNR000447"/>
    </source>
</evidence>
<keyword evidence="5 11" id="KW-0444">Lipid biosynthesis</keyword>
<keyword evidence="9 11" id="KW-0275">Fatty acid biosynthesis</keyword>
<reference evidence="15 16" key="2">
    <citation type="submission" date="2019-09" db="EMBL/GenBank/DDBJ databases">
        <title>Complete Genome Sequence and Methylome Analysis of free living Spirochaetas.</title>
        <authorList>
            <person name="Leshcheva N."/>
            <person name="Mikheeva N."/>
        </authorList>
    </citation>
    <scope>NUCLEOTIDE SEQUENCE [LARGE SCALE GENOMIC DNA]</scope>
    <source>
        <strain evidence="15 16">P</strain>
    </source>
</reference>
<dbReference type="InterPro" id="IPR000794">
    <property type="entry name" value="Beta-ketoacyl_synthase"/>
</dbReference>
<evidence type="ECO:0000256" key="13">
    <source>
        <dbReference type="RuleBase" id="RU003694"/>
    </source>
</evidence>
<dbReference type="GO" id="GO:0005829">
    <property type="term" value="C:cytosol"/>
    <property type="evidence" value="ECO:0007669"/>
    <property type="project" value="TreeGrafter"/>
</dbReference>
<dbReference type="InterPro" id="IPR016039">
    <property type="entry name" value="Thiolase-like"/>
</dbReference>
<dbReference type="OrthoDB" id="9808669at2"/>
<dbReference type="FunFam" id="3.40.47.10:FF:000029">
    <property type="entry name" value="3-oxoacyl-[acyl-carrier-protein] synthase 1"/>
    <property type="match status" value="1"/>
</dbReference>
<dbReference type="InterPro" id="IPR014030">
    <property type="entry name" value="Ketoacyl_synth_N"/>
</dbReference>
<keyword evidence="8" id="KW-0443">Lipid metabolism</keyword>
<evidence type="ECO:0000256" key="1">
    <source>
        <dbReference type="ARBA" id="ARBA00005194"/>
    </source>
</evidence>
<evidence type="ECO:0000256" key="4">
    <source>
        <dbReference type="ARBA" id="ARBA00014657"/>
    </source>
</evidence>
<comment type="catalytic activity">
    <reaction evidence="11">
        <text>a fatty acyl-[ACP] + malonyl-[ACP] + H(+) = a 3-oxoacyl-[ACP] + holo-[ACP] + CO2</text>
        <dbReference type="Rhea" id="RHEA:22836"/>
        <dbReference type="Rhea" id="RHEA-COMP:9623"/>
        <dbReference type="Rhea" id="RHEA-COMP:9685"/>
        <dbReference type="Rhea" id="RHEA-COMP:9916"/>
        <dbReference type="Rhea" id="RHEA-COMP:14125"/>
        <dbReference type="ChEBI" id="CHEBI:15378"/>
        <dbReference type="ChEBI" id="CHEBI:16526"/>
        <dbReference type="ChEBI" id="CHEBI:64479"/>
        <dbReference type="ChEBI" id="CHEBI:78449"/>
        <dbReference type="ChEBI" id="CHEBI:78776"/>
        <dbReference type="ChEBI" id="CHEBI:138651"/>
    </reaction>
</comment>
<organism evidence="15 16">
    <name type="scientific">Thiospirochaeta perfilievii</name>
    <dbReference type="NCBI Taxonomy" id="252967"/>
    <lineage>
        <taxon>Bacteria</taxon>
        <taxon>Pseudomonadati</taxon>
        <taxon>Spirochaetota</taxon>
        <taxon>Spirochaetia</taxon>
        <taxon>Spirochaetales</taxon>
        <taxon>Spirochaetaceae</taxon>
        <taxon>Thiospirochaeta</taxon>
    </lineage>
</organism>
<evidence type="ECO:0000256" key="2">
    <source>
        <dbReference type="ARBA" id="ARBA00008467"/>
    </source>
</evidence>
<keyword evidence="10 11" id="KW-0012">Acyltransferase</keyword>
<comment type="pathway">
    <text evidence="1 11">Lipid metabolism; fatty acid biosynthesis.</text>
</comment>
<comment type="similarity">
    <text evidence="2 11 13">Belongs to the thiolase-like superfamily. Beta-ketoacyl-ACP synthases family.</text>
</comment>
<dbReference type="InterPro" id="IPR020841">
    <property type="entry name" value="PKS_Beta-ketoAc_synthase_dom"/>
</dbReference>
<dbReference type="EMBL" id="CP035807">
    <property type="protein sequence ID" value="QEN03768.1"/>
    <property type="molecule type" value="Genomic_DNA"/>
</dbReference>
<dbReference type="Pfam" id="PF00109">
    <property type="entry name" value="ketoacyl-synt"/>
    <property type="match status" value="1"/>
</dbReference>
<dbReference type="NCBIfam" id="NF005589">
    <property type="entry name" value="PRK07314.1"/>
    <property type="match status" value="1"/>
</dbReference>
<dbReference type="GO" id="GO:0004315">
    <property type="term" value="F:3-oxoacyl-[acyl-carrier-protein] synthase activity"/>
    <property type="evidence" value="ECO:0007669"/>
    <property type="project" value="UniProtKB-UniRule"/>
</dbReference>
<dbReference type="FunFam" id="3.40.47.10:FF:000018">
    <property type="entry name" value="3-oxoacyl-[acyl-carrier-protein] synthase 2"/>
    <property type="match status" value="1"/>
</dbReference>
<dbReference type="GO" id="GO:0030497">
    <property type="term" value="P:fatty acid elongation"/>
    <property type="evidence" value="ECO:0007669"/>
    <property type="project" value="UniProtKB-ARBA"/>
</dbReference>
<dbReference type="Gene3D" id="3.40.47.10">
    <property type="match status" value="1"/>
</dbReference>
<evidence type="ECO:0000259" key="14">
    <source>
        <dbReference type="PROSITE" id="PS52004"/>
    </source>
</evidence>
<dbReference type="PIRSF" id="PIRSF000447">
    <property type="entry name" value="KAS_II"/>
    <property type="match status" value="1"/>
</dbReference>